<reference evidence="3" key="1">
    <citation type="submission" date="2023-05" db="EMBL/GenBank/DDBJ databases">
        <authorList>
            <person name="Huff M."/>
        </authorList>
    </citation>
    <scope>NUCLEOTIDE SEQUENCE</scope>
</reference>
<evidence type="ECO:0000313" key="3">
    <source>
        <dbReference type="EMBL" id="CAI9776038.1"/>
    </source>
</evidence>
<protein>
    <recommendedName>
        <fullName evidence="2">EF-hand domain-containing protein</fullName>
    </recommendedName>
</protein>
<dbReference type="InterPro" id="IPR011992">
    <property type="entry name" value="EF-hand-dom_pair"/>
</dbReference>
<accession>A0AAD2E4P2</accession>
<evidence type="ECO:0000259" key="2">
    <source>
        <dbReference type="PROSITE" id="PS50222"/>
    </source>
</evidence>
<feature type="domain" description="EF-hand" evidence="2">
    <location>
        <begin position="18"/>
        <end position="53"/>
    </location>
</feature>
<evidence type="ECO:0000256" key="1">
    <source>
        <dbReference type="ARBA" id="ARBA00022837"/>
    </source>
</evidence>
<dbReference type="PANTHER" id="PTHR10827">
    <property type="entry name" value="RETICULOCALBIN"/>
    <property type="match status" value="1"/>
</dbReference>
<dbReference type="Pfam" id="PF13202">
    <property type="entry name" value="EF-hand_5"/>
    <property type="match status" value="2"/>
</dbReference>
<dbReference type="SMART" id="SM00054">
    <property type="entry name" value="EFh"/>
    <property type="match status" value="2"/>
</dbReference>
<dbReference type="GO" id="GO:0005509">
    <property type="term" value="F:calcium ion binding"/>
    <property type="evidence" value="ECO:0007669"/>
    <property type="project" value="InterPro"/>
</dbReference>
<sequence>MEGIKEFAIAYYERATEEEKKKAQEYFNELDRNRDGKVSLLEFKKSVSSWLSSEKVFKQLDAKGKFEHEHSIRYFFDHHSLLRWFMYRRGKEERTQEKVNRRVNEESTQEKREMEELRKIAIAHFQAGSQQVQAKAQEFFNSMDSDGDGKIDLHEFLAFVSQEGLPQMHNPCFFKKLDRDGNGTLDFRESTKCDHNHNGRTQFLDNYTLLQAKQDSSLAIRINSNKVHPPNPSHGTVSTAIVPARKVNKWNAALKAFEVALAIGNISATMCTIL</sequence>
<dbReference type="PROSITE" id="PS00018">
    <property type="entry name" value="EF_HAND_1"/>
    <property type="match status" value="2"/>
</dbReference>
<dbReference type="AlphaFoldDB" id="A0AAD2E4P2"/>
<proteinExistence type="predicted"/>
<keyword evidence="1" id="KW-0106">Calcium</keyword>
<dbReference type="GO" id="GO:0005783">
    <property type="term" value="C:endoplasmic reticulum"/>
    <property type="evidence" value="ECO:0007669"/>
    <property type="project" value="TreeGrafter"/>
</dbReference>
<dbReference type="SUPFAM" id="SSF47473">
    <property type="entry name" value="EF-hand"/>
    <property type="match status" value="1"/>
</dbReference>
<dbReference type="EMBL" id="OU503049">
    <property type="protein sequence ID" value="CAI9776038.1"/>
    <property type="molecule type" value="Genomic_DNA"/>
</dbReference>
<name>A0AAD2E4P2_9LAMI</name>
<dbReference type="Gene3D" id="1.10.238.10">
    <property type="entry name" value="EF-hand"/>
    <property type="match status" value="2"/>
</dbReference>
<gene>
    <name evidence="3" type="ORF">FPE_LOCUS23468</name>
</gene>
<dbReference type="Pfam" id="PF00036">
    <property type="entry name" value="EF-hand_1"/>
    <property type="match status" value="1"/>
</dbReference>
<dbReference type="PANTHER" id="PTHR10827:SF89">
    <property type="entry name" value="EF-HAND DOMAIN-CONTAINING PROTEIN"/>
    <property type="match status" value="1"/>
</dbReference>
<dbReference type="InterPro" id="IPR002048">
    <property type="entry name" value="EF_hand_dom"/>
</dbReference>
<organism evidence="3 4">
    <name type="scientific">Fraxinus pennsylvanica</name>
    <dbReference type="NCBI Taxonomy" id="56036"/>
    <lineage>
        <taxon>Eukaryota</taxon>
        <taxon>Viridiplantae</taxon>
        <taxon>Streptophyta</taxon>
        <taxon>Embryophyta</taxon>
        <taxon>Tracheophyta</taxon>
        <taxon>Spermatophyta</taxon>
        <taxon>Magnoliopsida</taxon>
        <taxon>eudicotyledons</taxon>
        <taxon>Gunneridae</taxon>
        <taxon>Pentapetalae</taxon>
        <taxon>asterids</taxon>
        <taxon>lamiids</taxon>
        <taxon>Lamiales</taxon>
        <taxon>Oleaceae</taxon>
        <taxon>Oleeae</taxon>
        <taxon>Fraxinus</taxon>
    </lineage>
</organism>
<dbReference type="CDD" id="cd00051">
    <property type="entry name" value="EFh"/>
    <property type="match status" value="1"/>
</dbReference>
<dbReference type="InterPro" id="IPR018247">
    <property type="entry name" value="EF_Hand_1_Ca_BS"/>
</dbReference>
<dbReference type="PROSITE" id="PS50222">
    <property type="entry name" value="EF_HAND_2"/>
    <property type="match status" value="2"/>
</dbReference>
<dbReference type="Proteomes" id="UP000834106">
    <property type="component" value="Chromosome 14"/>
</dbReference>
<evidence type="ECO:0000313" key="4">
    <source>
        <dbReference type="Proteomes" id="UP000834106"/>
    </source>
</evidence>
<feature type="domain" description="EF-hand" evidence="2">
    <location>
        <begin position="131"/>
        <end position="166"/>
    </location>
</feature>
<keyword evidence="4" id="KW-1185">Reference proteome</keyword>